<comment type="similarity">
    <text evidence="1">Belongs to the ATP-dependent AMP-binding enzyme family.</text>
</comment>
<dbReference type="InterPro" id="IPR020845">
    <property type="entry name" value="AMP-binding_CS"/>
</dbReference>
<feature type="domain" description="AMP-dependent synthetase/ligase" evidence="2">
    <location>
        <begin position="12"/>
        <end position="352"/>
    </location>
</feature>
<keyword evidence="5" id="KW-1185">Reference proteome</keyword>
<dbReference type="Proteomes" id="UP000559010">
    <property type="component" value="Unassembled WGS sequence"/>
</dbReference>
<dbReference type="GO" id="GO:0006631">
    <property type="term" value="P:fatty acid metabolic process"/>
    <property type="evidence" value="ECO:0007669"/>
    <property type="project" value="TreeGrafter"/>
</dbReference>
<dbReference type="SUPFAM" id="SSF56801">
    <property type="entry name" value="Acetyl-CoA synthetase-like"/>
    <property type="match status" value="1"/>
</dbReference>
<dbReference type="InterPro" id="IPR042099">
    <property type="entry name" value="ANL_N_sf"/>
</dbReference>
<evidence type="ECO:0000313" key="5">
    <source>
        <dbReference type="Proteomes" id="UP000559010"/>
    </source>
</evidence>
<comment type="caution">
    <text evidence="4">The sequence shown here is derived from an EMBL/GenBank/DDBJ whole genome shotgun (WGS) entry which is preliminary data.</text>
</comment>
<dbReference type="PROSITE" id="PS00455">
    <property type="entry name" value="AMP_BINDING"/>
    <property type="match status" value="1"/>
</dbReference>
<evidence type="ECO:0000313" key="4">
    <source>
        <dbReference type="EMBL" id="NMM47463.1"/>
    </source>
</evidence>
<gene>
    <name evidence="4" type="ORF">HH304_03565</name>
</gene>
<dbReference type="EMBL" id="JABBNU010000002">
    <property type="protein sequence ID" value="NMM47463.1"/>
    <property type="molecule type" value="Genomic_DNA"/>
</dbReference>
<sequence length="496" mass="55675">MSLLIDDILKNEDVALSGDNPLTYEDLKLLSSKVAAFLLTEYGDLNGAPVLSFIRPSSEYVISMLGTWLAGGMFVPMPVNYPISELEHYIKDSGAYVLLTTTKDLDPQIAESAPTMALGFIDRIVIDDKLKVVDFPQVSESQNALMIYTSGTTGKPKGVVHTCFSLKSQIDTLIDAWGWSKEDKIINPLPMHHVHGIVNITLCALTIGAQVEFMKFDKKRMFDKIVQSDCTLFMAVPTIYRKLIDEYDSRAEDDKEAFSNACKSMRLMVSGSAALPLSVLNEWMEISGHFLLERYGMSETGMVLSNSYTQERFEGMVGKPLPGLEVRINPEDNENNIGELQVRGNQLFKEYWNKPEETEKSFTDDGWFKTGDRVEVNNEGVYKILGRYSVDIIKIGGYKVSAREIEDVLRNHEFVSDLAVVGIPHRELGETAAAAVVFHEKYNTDEYLSSLKDYAELHLARQKVPTVWVRMENLPQNAMGKVVKPEVKRVLIDALS</sequence>
<dbReference type="Gene3D" id="3.30.300.30">
    <property type="match status" value="1"/>
</dbReference>
<dbReference type="Gene3D" id="3.40.50.12780">
    <property type="entry name" value="N-terminal domain of ligase-like"/>
    <property type="match status" value="1"/>
</dbReference>
<accession>A0A848ISP4</accession>
<evidence type="ECO:0000259" key="2">
    <source>
        <dbReference type="Pfam" id="PF00501"/>
    </source>
</evidence>
<evidence type="ECO:0000259" key="3">
    <source>
        <dbReference type="Pfam" id="PF13193"/>
    </source>
</evidence>
<protein>
    <submittedName>
        <fullName evidence="4">AMP-binding protein</fullName>
    </submittedName>
</protein>
<dbReference type="InterPro" id="IPR000873">
    <property type="entry name" value="AMP-dep_synth/lig_dom"/>
</dbReference>
<reference evidence="4 5" key="1">
    <citation type="submission" date="2020-04" db="EMBL/GenBank/DDBJ databases">
        <title>Flammeovirgaceae bacterium KN852 isolated from deep sea.</title>
        <authorList>
            <person name="Zhang D.-C."/>
        </authorList>
    </citation>
    <scope>NUCLEOTIDE SEQUENCE [LARGE SCALE GENOMIC DNA]</scope>
    <source>
        <strain evidence="4 5">KN852</strain>
    </source>
</reference>
<name>A0A848ISP4_9BACT</name>
<dbReference type="PANTHER" id="PTHR43201:SF8">
    <property type="entry name" value="ACYL-COA SYNTHETASE FAMILY MEMBER 3"/>
    <property type="match status" value="1"/>
</dbReference>
<organism evidence="4 5">
    <name type="scientific">Marinigracilibium pacificum</name>
    <dbReference type="NCBI Taxonomy" id="2729599"/>
    <lineage>
        <taxon>Bacteria</taxon>
        <taxon>Pseudomonadati</taxon>
        <taxon>Bacteroidota</taxon>
        <taxon>Cytophagia</taxon>
        <taxon>Cytophagales</taxon>
        <taxon>Flammeovirgaceae</taxon>
        <taxon>Marinigracilibium</taxon>
    </lineage>
</organism>
<dbReference type="RefSeq" id="WP_169678085.1">
    <property type="nucleotide sequence ID" value="NZ_JABBNU010000002.1"/>
</dbReference>
<feature type="domain" description="AMP-binding enzyme C-terminal" evidence="3">
    <location>
        <begin position="404"/>
        <end position="481"/>
    </location>
</feature>
<dbReference type="AlphaFoldDB" id="A0A848ISP4"/>
<dbReference type="Pfam" id="PF00501">
    <property type="entry name" value="AMP-binding"/>
    <property type="match status" value="1"/>
</dbReference>
<dbReference type="GO" id="GO:0031956">
    <property type="term" value="F:medium-chain fatty acid-CoA ligase activity"/>
    <property type="evidence" value="ECO:0007669"/>
    <property type="project" value="TreeGrafter"/>
</dbReference>
<proteinExistence type="inferred from homology"/>
<dbReference type="Pfam" id="PF13193">
    <property type="entry name" value="AMP-binding_C"/>
    <property type="match status" value="1"/>
</dbReference>
<dbReference type="InterPro" id="IPR025110">
    <property type="entry name" value="AMP-bd_C"/>
</dbReference>
<dbReference type="CDD" id="cd05941">
    <property type="entry name" value="MCS"/>
    <property type="match status" value="1"/>
</dbReference>
<evidence type="ECO:0000256" key="1">
    <source>
        <dbReference type="ARBA" id="ARBA00006432"/>
    </source>
</evidence>
<dbReference type="PANTHER" id="PTHR43201">
    <property type="entry name" value="ACYL-COA SYNTHETASE"/>
    <property type="match status" value="1"/>
</dbReference>
<dbReference type="InterPro" id="IPR045851">
    <property type="entry name" value="AMP-bd_C_sf"/>
</dbReference>